<feature type="domain" description="Outer membrane protein beta-barrel" evidence="2">
    <location>
        <begin position="21"/>
        <end position="178"/>
    </location>
</feature>
<feature type="signal peptide" evidence="1">
    <location>
        <begin position="1"/>
        <end position="21"/>
    </location>
</feature>
<accession>A0A927AZ99</accession>
<evidence type="ECO:0000259" key="2">
    <source>
        <dbReference type="Pfam" id="PF13568"/>
    </source>
</evidence>
<evidence type="ECO:0000313" key="4">
    <source>
        <dbReference type="Proteomes" id="UP000653797"/>
    </source>
</evidence>
<name>A0A927AZ99_9BACT</name>
<evidence type="ECO:0000313" key="3">
    <source>
        <dbReference type="EMBL" id="MBD2752402.1"/>
    </source>
</evidence>
<dbReference type="Pfam" id="PF13568">
    <property type="entry name" value="OMP_b-brl_2"/>
    <property type="match status" value="1"/>
</dbReference>
<sequence>MHTYRLLFFLFSITLSGVVSAQSNKPVGGHFGVKVGANFTQIAISGASQNIPKRALEPHLGVMYRYRYNRLVVQPEALLSVRGGTFQQEVAGSTTGARTTNGVSYYYASLPILLGFIPTEGLTIQAGPEFSYALNAGQTGGPGAKSDFGIAAGVHYDFLDMLNKFSLHIRYVHGLTNISPEATAIYNNRNLQIALVYNIFPNKKKK</sequence>
<feature type="chain" id="PRO_5037526889" evidence="1">
    <location>
        <begin position="22"/>
        <end position="206"/>
    </location>
</feature>
<gene>
    <name evidence="3" type="ORF">IC230_05845</name>
</gene>
<reference evidence="3" key="1">
    <citation type="submission" date="2020-09" db="EMBL/GenBank/DDBJ databases">
        <authorList>
            <person name="Kim M.K."/>
        </authorList>
    </citation>
    <scope>NUCLEOTIDE SEQUENCE</scope>
    <source>
        <strain evidence="3">BT704</strain>
    </source>
</reference>
<dbReference type="InterPro" id="IPR025665">
    <property type="entry name" value="Beta-barrel_OMP_2"/>
</dbReference>
<organism evidence="3 4">
    <name type="scientific">Spirosoma validum</name>
    <dbReference type="NCBI Taxonomy" id="2771355"/>
    <lineage>
        <taxon>Bacteria</taxon>
        <taxon>Pseudomonadati</taxon>
        <taxon>Bacteroidota</taxon>
        <taxon>Cytophagia</taxon>
        <taxon>Cytophagales</taxon>
        <taxon>Cytophagaceae</taxon>
        <taxon>Spirosoma</taxon>
    </lineage>
</organism>
<dbReference type="AlphaFoldDB" id="A0A927AZ99"/>
<keyword evidence="4" id="KW-1185">Reference proteome</keyword>
<evidence type="ECO:0000256" key="1">
    <source>
        <dbReference type="SAM" id="SignalP"/>
    </source>
</evidence>
<dbReference type="Proteomes" id="UP000653797">
    <property type="component" value="Unassembled WGS sequence"/>
</dbReference>
<protein>
    <submittedName>
        <fullName evidence="3">PorT family protein</fullName>
    </submittedName>
</protein>
<comment type="caution">
    <text evidence="3">The sequence shown here is derived from an EMBL/GenBank/DDBJ whole genome shotgun (WGS) entry which is preliminary data.</text>
</comment>
<proteinExistence type="predicted"/>
<dbReference type="EMBL" id="JACXAA010000002">
    <property type="protein sequence ID" value="MBD2752402.1"/>
    <property type="molecule type" value="Genomic_DNA"/>
</dbReference>
<dbReference type="RefSeq" id="WP_191038046.1">
    <property type="nucleotide sequence ID" value="NZ_JACXAA010000002.1"/>
</dbReference>
<keyword evidence="1" id="KW-0732">Signal</keyword>